<organism evidence="6 7">
    <name type="scientific">Pichia kudriavzevii</name>
    <name type="common">Yeast</name>
    <name type="synonym">Issatchenkia orientalis</name>
    <dbReference type="NCBI Taxonomy" id="4909"/>
    <lineage>
        <taxon>Eukaryota</taxon>
        <taxon>Fungi</taxon>
        <taxon>Dikarya</taxon>
        <taxon>Ascomycota</taxon>
        <taxon>Saccharomycotina</taxon>
        <taxon>Pichiomycetes</taxon>
        <taxon>Pichiales</taxon>
        <taxon>Pichiaceae</taxon>
        <taxon>Pichia</taxon>
    </lineage>
</organism>
<dbReference type="InterPro" id="IPR036864">
    <property type="entry name" value="Zn2-C6_fun-type_DNA-bd_sf"/>
</dbReference>
<dbReference type="CDD" id="cd12148">
    <property type="entry name" value="fungal_TF_MHR"/>
    <property type="match status" value="1"/>
</dbReference>
<dbReference type="CDD" id="cd00067">
    <property type="entry name" value="GAL4"/>
    <property type="match status" value="1"/>
</dbReference>
<dbReference type="Proteomes" id="UP000029867">
    <property type="component" value="Unassembled WGS sequence"/>
</dbReference>
<comment type="caution">
    <text evidence="6">The sequence shown here is derived from an EMBL/GenBank/DDBJ whole genome shotgun (WGS) entry which is preliminary data.</text>
</comment>
<protein>
    <recommendedName>
        <fullName evidence="5">Zn(2)-C6 fungal-type domain-containing protein</fullName>
    </recommendedName>
</protein>
<dbReference type="HOGENOM" id="CLU_357195_0_0_1"/>
<evidence type="ECO:0000313" key="6">
    <source>
        <dbReference type="EMBL" id="KGK39758.1"/>
    </source>
</evidence>
<name>A0A099P412_PICKU</name>
<evidence type="ECO:0000313" key="7">
    <source>
        <dbReference type="Proteomes" id="UP000029867"/>
    </source>
</evidence>
<evidence type="ECO:0000256" key="3">
    <source>
        <dbReference type="ARBA" id="ARBA00023242"/>
    </source>
</evidence>
<dbReference type="AlphaFoldDB" id="A0A099P412"/>
<keyword evidence="3" id="KW-0539">Nucleus</keyword>
<dbReference type="GO" id="GO:0008270">
    <property type="term" value="F:zinc ion binding"/>
    <property type="evidence" value="ECO:0007669"/>
    <property type="project" value="InterPro"/>
</dbReference>
<accession>A0A099P412</accession>
<dbReference type="SMART" id="SM00066">
    <property type="entry name" value="GAL4"/>
    <property type="match status" value="1"/>
</dbReference>
<proteinExistence type="predicted"/>
<dbReference type="eggNOG" id="ENOG502QZSN">
    <property type="taxonomic scope" value="Eukaryota"/>
</dbReference>
<dbReference type="PANTHER" id="PTHR31001">
    <property type="entry name" value="UNCHARACTERIZED TRANSCRIPTIONAL REGULATORY PROTEIN"/>
    <property type="match status" value="1"/>
</dbReference>
<gene>
    <name evidence="6" type="ORF">JL09_g1088</name>
</gene>
<evidence type="ECO:0000256" key="4">
    <source>
        <dbReference type="SAM" id="MobiDB-lite"/>
    </source>
</evidence>
<dbReference type="InterPro" id="IPR007219">
    <property type="entry name" value="XnlR_reg_dom"/>
</dbReference>
<dbReference type="GO" id="GO:0000981">
    <property type="term" value="F:DNA-binding transcription factor activity, RNA polymerase II-specific"/>
    <property type="evidence" value="ECO:0007669"/>
    <property type="project" value="InterPro"/>
</dbReference>
<dbReference type="SUPFAM" id="SSF57701">
    <property type="entry name" value="Zn2/Cys6 DNA-binding domain"/>
    <property type="match status" value="1"/>
</dbReference>
<feature type="region of interest" description="Disordered" evidence="4">
    <location>
        <begin position="1"/>
        <end position="29"/>
    </location>
</feature>
<evidence type="ECO:0000259" key="5">
    <source>
        <dbReference type="PROSITE" id="PS50048"/>
    </source>
</evidence>
<dbReference type="EMBL" id="JQFK01000006">
    <property type="protein sequence ID" value="KGK39758.1"/>
    <property type="molecule type" value="Genomic_DNA"/>
</dbReference>
<comment type="subcellular location">
    <subcellularLocation>
        <location evidence="1">Nucleus</location>
    </subcellularLocation>
</comment>
<evidence type="ECO:0000256" key="2">
    <source>
        <dbReference type="ARBA" id="ARBA00022723"/>
    </source>
</evidence>
<dbReference type="Pfam" id="PF00172">
    <property type="entry name" value="Zn_clus"/>
    <property type="match status" value="1"/>
</dbReference>
<dbReference type="PROSITE" id="PS50048">
    <property type="entry name" value="ZN2_CY6_FUNGAL_2"/>
    <property type="match status" value="1"/>
</dbReference>
<dbReference type="VEuPathDB" id="FungiDB:C5L36_0B05090"/>
<dbReference type="PANTHER" id="PTHR31001:SF90">
    <property type="entry name" value="CENTROMERE DNA-BINDING PROTEIN COMPLEX CBF3 SUBUNIT B"/>
    <property type="match status" value="1"/>
</dbReference>
<dbReference type="InterPro" id="IPR001138">
    <property type="entry name" value="Zn2Cys6_DnaBD"/>
</dbReference>
<feature type="domain" description="Zn(2)-C6 fungal-type" evidence="5">
    <location>
        <begin position="49"/>
        <end position="90"/>
    </location>
</feature>
<dbReference type="GO" id="GO:0003677">
    <property type="term" value="F:DNA binding"/>
    <property type="evidence" value="ECO:0007669"/>
    <property type="project" value="InterPro"/>
</dbReference>
<dbReference type="Gene3D" id="4.10.240.10">
    <property type="entry name" value="Zn(2)-C6 fungal-type DNA-binding domain"/>
    <property type="match status" value="1"/>
</dbReference>
<reference evidence="7" key="1">
    <citation type="journal article" date="2014" name="Microb. Cell Fact.">
        <title>Exploiting Issatchenkia orientalis SD108 for succinic acid production.</title>
        <authorList>
            <person name="Xiao H."/>
            <person name="Shao Z."/>
            <person name="Jiang Y."/>
            <person name="Dole S."/>
            <person name="Zhao H."/>
        </authorList>
    </citation>
    <scope>NUCLEOTIDE SEQUENCE [LARGE SCALE GENOMIC DNA]</scope>
    <source>
        <strain evidence="7">SD108</strain>
    </source>
</reference>
<sequence length="968" mass="111878">MSGAGPQENKPAKNRLHKSLPNVHPTNSMVLPDGKIFKVQKKRQRKIHSCIPCHQRKIRCSREKPTCNNCLKLAEKNPAEEDEIIEACKYFDNDKKKNLKIKGVEIEELQRLPSESEGSQSVSAVGTAHERNIQHASPSRSYLNPINDYYGMDDQPLCRQEYQSKEDSFEMENGSEKIDSEISDRGNQNIHENEHGHTLKDVNPSEFPFDSTDFIYIPRKDTLAFLPTEENYACQDLNSSNFQLNSMYYENQVCSQYAKQFASQFVPILNSLPTKDRSDELLKTFQVNIHSLLPILDMDSFVEKYNEFWYCGMFLTDNIERLYEYNIYFKDKDDTEIPEKINDFLYWHNKTNETLNPSNLSEFLILLFAMYYTSMASSVYEFLSKKYDNFNSILTYKNEVNKYYNVFKKMNNKGLNNPRVMSLAVLQINVLVQSIINLKSGNSLISITKILRISQFYQFNRDPVLYHGLKETNLVQTRRMVWWQIFFLDNLVSFFLHLPPSVKLSDFDTSLLMENLDNHSSSHCTIMYLNCMYRFTLVVDELSSLTNGLSGQLRDEDVTKLKNSIKNLFITCTMSKNRIKSIYLKQVALEIKVTSGNKEFNNLVSENTGDKGEHTIQHEEYGANENGKFNPQLNSKTSDYHNSSKDTLEFIISFLDIICDKLLIMLQKKILINPYVSRVNTVVDENLNLKLQKLRYNYTDLQSNLLPSLVNYLNVFLVLSKKDMQKYNWKLKNFIPIDELILLMQILATNYKSGMSQVDTNELHDINLKIYLVDQTINSLKLNWHLKLSSVNKLIFLASKMWELMILKFNIDLAVAYSLSEKFVFPTAVNENTAHNNPIQKPISSDSVNCAEIAPRSLGLASAMDTPLNTKKKSLFNPVSSTGEVSRKNYALNMNVNVKDRFLKVAREVEDELLKEGGAGVIQDINEDEEGWYNLGTEEEYGLNSIDDFHFYKNLKSDVVRLFKLVVC</sequence>
<dbReference type="InterPro" id="IPR050613">
    <property type="entry name" value="Sec_Metabolite_Reg"/>
</dbReference>
<dbReference type="GO" id="GO:0006351">
    <property type="term" value="P:DNA-templated transcription"/>
    <property type="evidence" value="ECO:0007669"/>
    <property type="project" value="InterPro"/>
</dbReference>
<keyword evidence="2" id="KW-0479">Metal-binding</keyword>
<dbReference type="SMART" id="SM00906">
    <property type="entry name" value="Fungal_trans"/>
    <property type="match status" value="1"/>
</dbReference>
<evidence type="ECO:0000256" key="1">
    <source>
        <dbReference type="ARBA" id="ARBA00004123"/>
    </source>
</evidence>
<dbReference type="GO" id="GO:0005634">
    <property type="term" value="C:nucleus"/>
    <property type="evidence" value="ECO:0007669"/>
    <property type="project" value="UniProtKB-SubCell"/>
</dbReference>